<dbReference type="InterPro" id="IPR017740">
    <property type="entry name" value="TssA-like"/>
</dbReference>
<evidence type="ECO:0000313" key="3">
    <source>
        <dbReference type="Proteomes" id="UP000585363"/>
    </source>
</evidence>
<dbReference type="InterPro" id="IPR010657">
    <property type="entry name" value="ImpA_N"/>
</dbReference>
<organism evidence="2 3">
    <name type="scientific">Rouxiella aceris</name>
    <dbReference type="NCBI Taxonomy" id="2703884"/>
    <lineage>
        <taxon>Bacteria</taxon>
        <taxon>Pseudomonadati</taxon>
        <taxon>Pseudomonadota</taxon>
        <taxon>Gammaproteobacteria</taxon>
        <taxon>Enterobacterales</taxon>
        <taxon>Yersiniaceae</taxon>
        <taxon>Rouxiella</taxon>
    </lineage>
</organism>
<keyword evidence="3" id="KW-1185">Reference proteome</keyword>
<dbReference type="EMBL" id="JAADJU010000001">
    <property type="protein sequence ID" value="NMP25714.1"/>
    <property type="molecule type" value="Genomic_DNA"/>
</dbReference>
<dbReference type="RefSeq" id="WP_169401394.1">
    <property type="nucleotide sequence ID" value="NZ_JAADJU010000001.1"/>
</dbReference>
<accession>A0A848MH74</accession>
<protein>
    <submittedName>
        <fullName evidence="2">ImpA family type VI secretion system protein</fullName>
    </submittedName>
</protein>
<feature type="domain" description="ImpA N-terminal" evidence="1">
    <location>
        <begin position="12"/>
        <end position="120"/>
    </location>
</feature>
<dbReference type="AlphaFoldDB" id="A0A848MH74"/>
<evidence type="ECO:0000313" key="2">
    <source>
        <dbReference type="EMBL" id="NMP25714.1"/>
    </source>
</evidence>
<proteinExistence type="predicted"/>
<name>A0A848MH74_9GAMM</name>
<dbReference type="Proteomes" id="UP000585363">
    <property type="component" value="Unassembled WGS sequence"/>
</dbReference>
<dbReference type="Pfam" id="PF06812">
    <property type="entry name" value="ImpA_N"/>
    <property type="match status" value="1"/>
</dbReference>
<reference evidence="2 3" key="2">
    <citation type="submission" date="2020-06" db="EMBL/GenBank/DDBJ databases">
        <title>Polyphasic characterization of a Rahnella strain isolated from tree sap.</title>
        <authorList>
            <person name="Kim I.S."/>
        </authorList>
    </citation>
    <scope>NUCLEOTIDE SEQUENCE [LARGE SCALE GENOMIC DNA]</scope>
    <source>
        <strain evidence="2 3">SAP-1</strain>
    </source>
</reference>
<comment type="caution">
    <text evidence="2">The sequence shown here is derived from an EMBL/GenBank/DDBJ whole genome shotgun (WGS) entry which is preliminary data.</text>
</comment>
<gene>
    <name evidence="2" type="ORF">GW590_02325</name>
</gene>
<reference evidence="2 3" key="1">
    <citation type="submission" date="2020-01" db="EMBL/GenBank/DDBJ databases">
        <authorList>
            <person name="Lee S.D."/>
        </authorList>
    </citation>
    <scope>NUCLEOTIDE SEQUENCE [LARGE SCALE GENOMIC DNA]</scope>
    <source>
        <strain evidence="2 3">SAP-1</strain>
    </source>
</reference>
<evidence type="ECO:0000259" key="1">
    <source>
        <dbReference type="Pfam" id="PF06812"/>
    </source>
</evidence>
<sequence>MDEVVFDKNDGVEYDPLYNEILFMLAENDDASDPLNIISQSLPISWNFIQEKATYLLTACIDLRVAMWLMRSELHTLGIAALYKTIKLIDDALVKNPDDVYPHIHDEPAGSGHAAALGWLSTPQCLSEIKAARLLANSELTLEHIVLFGAERKDGQPSFPEMIMMLEKSCQYYLSQSLPPLAEQLQYCVDGLERIENYANKKANLGDGYRLDCRHIIVFLGQVLKKIGALNYQRATPEDKASDEELSVMPITVTSKTSLSSAGNITCRQDAILMLNSVIEYFNRHEPGHPAPIFIKRTQKMIGMDFESIVQELIPEALDTLQQYIGK</sequence>
<dbReference type="PANTHER" id="PTHR37951">
    <property type="entry name" value="CYTOPLASMIC PROTEIN-RELATED"/>
    <property type="match status" value="1"/>
</dbReference>
<dbReference type="PANTHER" id="PTHR37951:SF1">
    <property type="entry name" value="TYPE VI SECRETION SYSTEM COMPONENT TSSA1"/>
    <property type="match status" value="1"/>
</dbReference>